<protein>
    <submittedName>
        <fullName evidence="2">Uncharacterized protein</fullName>
    </submittedName>
</protein>
<sequence length="66" mass="7080">MENPSSNEASSNHRKEKEADELKNKGLYHLVNSQMATSNTASTSDSVDASAKVPPTKSSTRSANQN</sequence>
<proteinExistence type="predicted"/>
<feature type="compositionally biased region" description="Polar residues" evidence="1">
    <location>
        <begin position="56"/>
        <end position="66"/>
    </location>
</feature>
<feature type="compositionally biased region" description="Polar residues" evidence="1">
    <location>
        <begin position="1"/>
        <end position="10"/>
    </location>
</feature>
<accession>A0ABQ7JCT4</accession>
<name>A0ABQ7JCT4_9APIC</name>
<organism evidence="2 3">
    <name type="scientific">Cardiosporidium cionae</name>
    <dbReference type="NCBI Taxonomy" id="476202"/>
    <lineage>
        <taxon>Eukaryota</taxon>
        <taxon>Sar</taxon>
        <taxon>Alveolata</taxon>
        <taxon>Apicomplexa</taxon>
        <taxon>Aconoidasida</taxon>
        <taxon>Nephromycida</taxon>
        <taxon>Cardiosporidium</taxon>
    </lineage>
</organism>
<reference evidence="2 3" key="1">
    <citation type="journal article" date="2020" name="bioRxiv">
        <title>Metabolic contributions of an alphaproteobacterial endosymbiont in the apicomplexan Cardiosporidium cionae.</title>
        <authorList>
            <person name="Hunter E.S."/>
            <person name="Paight C.J."/>
            <person name="Lane C.E."/>
        </authorList>
    </citation>
    <scope>NUCLEOTIDE SEQUENCE [LARGE SCALE GENOMIC DNA]</scope>
    <source>
        <strain evidence="2">ESH_2018</strain>
    </source>
</reference>
<comment type="caution">
    <text evidence="2">The sequence shown here is derived from an EMBL/GenBank/DDBJ whole genome shotgun (WGS) entry which is preliminary data.</text>
</comment>
<feature type="region of interest" description="Disordered" evidence="1">
    <location>
        <begin position="1"/>
        <end position="66"/>
    </location>
</feature>
<gene>
    <name evidence="2" type="ORF">IE077_001571</name>
</gene>
<feature type="compositionally biased region" description="Basic and acidic residues" evidence="1">
    <location>
        <begin position="11"/>
        <end position="24"/>
    </location>
</feature>
<evidence type="ECO:0000313" key="2">
    <source>
        <dbReference type="EMBL" id="KAF8821791.1"/>
    </source>
</evidence>
<dbReference type="EMBL" id="JADAQX010000126">
    <property type="protein sequence ID" value="KAF8821791.1"/>
    <property type="molecule type" value="Genomic_DNA"/>
</dbReference>
<dbReference type="Proteomes" id="UP000823046">
    <property type="component" value="Unassembled WGS sequence"/>
</dbReference>
<evidence type="ECO:0000256" key="1">
    <source>
        <dbReference type="SAM" id="MobiDB-lite"/>
    </source>
</evidence>
<evidence type="ECO:0000313" key="3">
    <source>
        <dbReference type="Proteomes" id="UP000823046"/>
    </source>
</evidence>
<keyword evidence="3" id="KW-1185">Reference proteome</keyword>
<feature type="compositionally biased region" description="Low complexity" evidence="1">
    <location>
        <begin position="36"/>
        <end position="51"/>
    </location>
</feature>